<evidence type="ECO:0000313" key="1">
    <source>
        <dbReference type="EMBL" id="KAL3837996.1"/>
    </source>
</evidence>
<dbReference type="AlphaFoldDB" id="A0ABD3TLN6"/>
<dbReference type="PANTHER" id="PTHR31050">
    <property type="entry name" value="OS08G0413200 PROTEIN"/>
    <property type="match status" value="1"/>
</dbReference>
<organism evidence="1 2">
    <name type="scientific">Penstemon smallii</name>
    <dbReference type="NCBI Taxonomy" id="265156"/>
    <lineage>
        <taxon>Eukaryota</taxon>
        <taxon>Viridiplantae</taxon>
        <taxon>Streptophyta</taxon>
        <taxon>Embryophyta</taxon>
        <taxon>Tracheophyta</taxon>
        <taxon>Spermatophyta</taxon>
        <taxon>Magnoliopsida</taxon>
        <taxon>eudicotyledons</taxon>
        <taxon>Gunneridae</taxon>
        <taxon>Pentapetalae</taxon>
        <taxon>asterids</taxon>
        <taxon>lamiids</taxon>
        <taxon>Lamiales</taxon>
        <taxon>Plantaginaceae</taxon>
        <taxon>Cheloneae</taxon>
        <taxon>Penstemon</taxon>
    </lineage>
</organism>
<dbReference type="InterPro" id="IPR010683">
    <property type="entry name" value="DUF1262"/>
</dbReference>
<keyword evidence="2" id="KW-1185">Reference proteome</keyword>
<accession>A0ABD3TLN6</accession>
<dbReference type="EMBL" id="JBJXBP010000003">
    <property type="protein sequence ID" value="KAL3837996.1"/>
    <property type="molecule type" value="Genomic_DNA"/>
</dbReference>
<comment type="caution">
    <text evidence="1">The sequence shown here is derived from an EMBL/GenBank/DDBJ whole genome shotgun (WGS) entry which is preliminary data.</text>
</comment>
<name>A0ABD3TLN6_9LAMI</name>
<evidence type="ECO:0000313" key="2">
    <source>
        <dbReference type="Proteomes" id="UP001634393"/>
    </source>
</evidence>
<gene>
    <name evidence="1" type="ORF">ACJIZ3_022587</name>
</gene>
<reference evidence="1 2" key="1">
    <citation type="submission" date="2024-12" db="EMBL/GenBank/DDBJ databases">
        <title>The unique morphological basis and parallel evolutionary history of personate flowers in Penstemon.</title>
        <authorList>
            <person name="Depatie T.H."/>
            <person name="Wessinger C.A."/>
        </authorList>
    </citation>
    <scope>NUCLEOTIDE SEQUENCE [LARGE SCALE GENOMIC DNA]</scope>
    <source>
        <strain evidence="1">WTNN_2</strain>
        <tissue evidence="1">Leaf</tissue>
    </source>
</reference>
<dbReference type="PANTHER" id="PTHR31050:SF3">
    <property type="entry name" value="OS08G0412800 PROTEIN"/>
    <property type="match status" value="1"/>
</dbReference>
<proteinExistence type="predicted"/>
<protein>
    <recommendedName>
        <fullName evidence="3">Insecticidal crystal toxin domain-containing protein</fullName>
    </recommendedName>
</protein>
<dbReference type="Proteomes" id="UP001634393">
    <property type="component" value="Unassembled WGS sequence"/>
</dbReference>
<sequence>MYVTRTYSQLHGKNGYFNSEALAEVPEGPNLGFLVIKDEDEYDQGSCCFGWFKWKTMITRIRELPPPQNKDLTLTYHDDINKKFVSIPIIFIPVLNQPLSSNRYYAIKPEGRFKGGAFTCTRKKHTHTNPMPLNPQNIYQQVEIFQHEEICCYPPNYVQYGIKSVASDGFRPYVTTQYDAKWNLYPSTPYQFELSEARGIDYHLRARLPNLDCSLLCKSTKPVIVGKWYCPFMFVKDGRVRDQVERSMYYVVTLEQRWEQVFAGKRTYGSCNSVTFDVEKEQVEKNADDGVIWFTSYETEGGDLGVGLRVEVIERMKWEQERGGWEKGKDRKVKIERVEEFQGDWNQFACYVLVERFNFRRMDGSLAMAYDFKHTHQIKTIFE</sequence>
<evidence type="ECO:0008006" key="3">
    <source>
        <dbReference type="Google" id="ProtNLM"/>
    </source>
</evidence>
<dbReference type="Pfam" id="PF06880">
    <property type="entry name" value="DUF1262"/>
    <property type="match status" value="1"/>
</dbReference>